<proteinExistence type="predicted"/>
<dbReference type="InterPro" id="IPR029068">
    <property type="entry name" value="Glyas_Bleomycin-R_OHBP_Dase"/>
</dbReference>
<evidence type="ECO:0000313" key="2">
    <source>
        <dbReference type="EMBL" id="MCK8481693.1"/>
    </source>
</evidence>
<comment type="caution">
    <text evidence="2">The sequence shown here is derived from an EMBL/GenBank/DDBJ whole genome shotgun (WGS) entry which is preliminary data.</text>
</comment>
<name>A0ABT0HBE8_9FLAO</name>
<sequence length="137" mass="15452">MTTNKACIIPVIQYKNAKAAIEWICESFGFEKRLVVPGENCTIIHAQLTYGNSMIMLSSENNNEYGKLINTPNCLNEINTQAPYIIVEKIDDHYKNAVAKGAKILIEIKDEAYGGRGYTCKDLEGHIWSFGSYNPWK</sequence>
<feature type="domain" description="VOC" evidence="1">
    <location>
        <begin position="5"/>
        <end position="133"/>
    </location>
</feature>
<dbReference type="Pfam" id="PF00903">
    <property type="entry name" value="Glyoxalase"/>
    <property type="match status" value="1"/>
</dbReference>
<dbReference type="PROSITE" id="PS51819">
    <property type="entry name" value="VOC"/>
    <property type="match status" value="1"/>
</dbReference>
<dbReference type="InterPro" id="IPR037523">
    <property type="entry name" value="VOC_core"/>
</dbReference>
<reference evidence="2" key="1">
    <citation type="submission" date="2022-04" db="EMBL/GenBank/DDBJ databases">
        <authorList>
            <person name="Ren T."/>
        </authorList>
    </citation>
    <scope>NUCLEOTIDE SEQUENCE</scope>
    <source>
        <strain evidence="2">F63249</strain>
    </source>
</reference>
<dbReference type="PANTHER" id="PTHR34109:SF1">
    <property type="entry name" value="VOC DOMAIN-CONTAINING PROTEIN"/>
    <property type="match status" value="1"/>
</dbReference>
<dbReference type="Proteomes" id="UP001203687">
    <property type="component" value="Unassembled WGS sequence"/>
</dbReference>
<accession>A0ABT0HBE8</accession>
<evidence type="ECO:0000259" key="1">
    <source>
        <dbReference type="PROSITE" id="PS51819"/>
    </source>
</evidence>
<gene>
    <name evidence="2" type="ORF">MUY34_13760</name>
</gene>
<keyword evidence="3" id="KW-1185">Reference proteome</keyword>
<dbReference type="EMBL" id="JALPQF010000014">
    <property type="protein sequence ID" value="MCK8481693.1"/>
    <property type="molecule type" value="Genomic_DNA"/>
</dbReference>
<evidence type="ECO:0000313" key="3">
    <source>
        <dbReference type="Proteomes" id="UP001203687"/>
    </source>
</evidence>
<dbReference type="Gene3D" id="3.30.720.120">
    <property type="match status" value="1"/>
</dbReference>
<dbReference type="RefSeq" id="WP_248413541.1">
    <property type="nucleotide sequence ID" value="NZ_JALPQF010000014.1"/>
</dbReference>
<protein>
    <submittedName>
        <fullName evidence="2">Glyoxalase</fullName>
    </submittedName>
</protein>
<dbReference type="SUPFAM" id="SSF54593">
    <property type="entry name" value="Glyoxalase/Bleomycin resistance protein/Dihydroxybiphenyl dioxygenase"/>
    <property type="match status" value="1"/>
</dbReference>
<organism evidence="2 3">
    <name type="scientific">Psychroserpens algicola</name>
    <dbReference type="NCBI Taxonomy" id="1719034"/>
    <lineage>
        <taxon>Bacteria</taxon>
        <taxon>Pseudomonadati</taxon>
        <taxon>Bacteroidota</taxon>
        <taxon>Flavobacteriia</taxon>
        <taxon>Flavobacteriales</taxon>
        <taxon>Flavobacteriaceae</taxon>
        <taxon>Psychroserpens</taxon>
    </lineage>
</organism>
<dbReference type="InterPro" id="IPR004360">
    <property type="entry name" value="Glyas_Fos-R_dOase_dom"/>
</dbReference>
<dbReference type="PANTHER" id="PTHR34109">
    <property type="entry name" value="BNAUNNG04460D PROTEIN-RELATED"/>
    <property type="match status" value="1"/>
</dbReference>
<dbReference type="Gene3D" id="3.30.720.110">
    <property type="match status" value="1"/>
</dbReference>